<dbReference type="GeneID" id="78820312"/>
<evidence type="ECO:0000256" key="2">
    <source>
        <dbReference type="ARBA" id="ARBA00022679"/>
    </source>
</evidence>
<evidence type="ECO:0000256" key="4">
    <source>
        <dbReference type="SAM" id="MobiDB-lite"/>
    </source>
</evidence>
<comment type="caution">
    <text evidence="6">The sequence shown here is derived from an EMBL/GenBank/DDBJ whole genome shotgun (WGS) entry which is preliminary data.</text>
</comment>
<dbReference type="GO" id="GO:0015667">
    <property type="term" value="F:site-specific DNA-methyltransferase (cytosine-N4-specific) activity"/>
    <property type="evidence" value="ECO:0007669"/>
    <property type="project" value="UniProtKB-EC"/>
</dbReference>
<name>A0ABD5XYC1_9EURY</name>
<keyword evidence="1 3" id="KW-0489">Methyltransferase</keyword>
<dbReference type="GO" id="GO:0032259">
    <property type="term" value="P:methylation"/>
    <property type="evidence" value="ECO:0007669"/>
    <property type="project" value="UniProtKB-KW"/>
</dbReference>
<dbReference type="InterPro" id="IPR002941">
    <property type="entry name" value="DNA_methylase_N4/N6"/>
</dbReference>
<feature type="region of interest" description="Disordered" evidence="4">
    <location>
        <begin position="226"/>
        <end position="248"/>
    </location>
</feature>
<sequence length="248" mass="27569">MSGVEHGDVFDLLPSLEADFGHAAVVDFPWQFNADNGSGRFESTGSDREFEVYQTEENDRLADVLDALSRVLVDGAWVFVFADDDTVPEFRECVEESPFTYRRTCVWDREKFGMGYYHRVQHYPILTATNGETDRYIQGRGTVYRALKHDGEASDSDYPTGKPVKLYRQMLAEPVLDDGERLLEPFCGHGPGAAVAAERGIDYWGADTNPEAVEQARQHLEQTRLTEGLVTATDGGESPSTTSGGADR</sequence>
<reference evidence="6 7" key="1">
    <citation type="journal article" date="2019" name="Int. J. Syst. Evol. Microbiol.">
        <title>The Global Catalogue of Microorganisms (GCM) 10K type strain sequencing project: providing services to taxonomists for standard genome sequencing and annotation.</title>
        <authorList>
            <consortium name="The Broad Institute Genomics Platform"/>
            <consortium name="The Broad Institute Genome Sequencing Center for Infectious Disease"/>
            <person name="Wu L."/>
            <person name="Ma J."/>
        </authorList>
    </citation>
    <scope>NUCLEOTIDE SEQUENCE [LARGE SCALE GENOMIC DNA]</scope>
    <source>
        <strain evidence="6 7">XZYJT29</strain>
    </source>
</reference>
<evidence type="ECO:0000256" key="1">
    <source>
        <dbReference type="ARBA" id="ARBA00022603"/>
    </source>
</evidence>
<comment type="similarity">
    <text evidence="3">Belongs to the N(4)/N(6)-methyltransferase family.</text>
</comment>
<protein>
    <recommendedName>
        <fullName evidence="3">Type II methyltransferase</fullName>
        <ecNumber evidence="3">2.1.1.113</ecNumber>
    </recommendedName>
    <alternativeName>
        <fullName evidence="3">N-4 cytosine-specific methyltransferase</fullName>
    </alternativeName>
</protein>
<dbReference type="Proteomes" id="UP001596432">
    <property type="component" value="Unassembled WGS sequence"/>
</dbReference>
<evidence type="ECO:0000256" key="3">
    <source>
        <dbReference type="RuleBase" id="RU362026"/>
    </source>
</evidence>
<dbReference type="SUPFAM" id="SSF53335">
    <property type="entry name" value="S-adenosyl-L-methionine-dependent methyltransferases"/>
    <property type="match status" value="1"/>
</dbReference>
<gene>
    <name evidence="6" type="ORF">ACFQMA_09355</name>
</gene>
<keyword evidence="3" id="KW-0680">Restriction system</keyword>
<dbReference type="PRINTS" id="PR00508">
    <property type="entry name" value="S21N4MTFRASE"/>
</dbReference>
<evidence type="ECO:0000259" key="5">
    <source>
        <dbReference type="Pfam" id="PF01555"/>
    </source>
</evidence>
<dbReference type="Gene3D" id="3.40.50.150">
    <property type="entry name" value="Vaccinia Virus protein VP39"/>
    <property type="match status" value="1"/>
</dbReference>
<dbReference type="InterPro" id="IPR029063">
    <property type="entry name" value="SAM-dependent_MTases_sf"/>
</dbReference>
<organism evidence="6 7">
    <name type="scientific">Halosimplex aquaticum</name>
    <dbReference type="NCBI Taxonomy" id="3026162"/>
    <lineage>
        <taxon>Archaea</taxon>
        <taxon>Methanobacteriati</taxon>
        <taxon>Methanobacteriota</taxon>
        <taxon>Stenosarchaea group</taxon>
        <taxon>Halobacteria</taxon>
        <taxon>Halobacteriales</taxon>
        <taxon>Haloarculaceae</taxon>
        <taxon>Halosimplex</taxon>
    </lineage>
</organism>
<dbReference type="EMBL" id="JBHTAS010000001">
    <property type="protein sequence ID" value="MFC7140039.1"/>
    <property type="molecule type" value="Genomic_DNA"/>
</dbReference>
<proteinExistence type="inferred from homology"/>
<feature type="domain" description="DNA methylase N-4/N-6" evidence="5">
    <location>
        <begin position="59"/>
        <end position="217"/>
    </location>
</feature>
<feature type="compositionally biased region" description="Polar residues" evidence="4">
    <location>
        <begin position="238"/>
        <end position="248"/>
    </location>
</feature>
<dbReference type="EC" id="2.1.1.113" evidence="3"/>
<evidence type="ECO:0000313" key="7">
    <source>
        <dbReference type="Proteomes" id="UP001596432"/>
    </source>
</evidence>
<accession>A0ABD5XYC1</accession>
<dbReference type="RefSeq" id="WP_274325606.1">
    <property type="nucleotide sequence ID" value="NZ_CP118158.1"/>
</dbReference>
<dbReference type="Pfam" id="PF01555">
    <property type="entry name" value="N6_N4_Mtase"/>
    <property type="match status" value="1"/>
</dbReference>
<evidence type="ECO:0000313" key="6">
    <source>
        <dbReference type="EMBL" id="MFC7140039.1"/>
    </source>
</evidence>
<comment type="catalytic activity">
    <reaction evidence="3">
        <text>a 2'-deoxycytidine in DNA + S-adenosyl-L-methionine = an N(4)-methyl-2'-deoxycytidine in DNA + S-adenosyl-L-homocysteine + H(+)</text>
        <dbReference type="Rhea" id="RHEA:16857"/>
        <dbReference type="Rhea" id="RHEA-COMP:11369"/>
        <dbReference type="Rhea" id="RHEA-COMP:13674"/>
        <dbReference type="ChEBI" id="CHEBI:15378"/>
        <dbReference type="ChEBI" id="CHEBI:57856"/>
        <dbReference type="ChEBI" id="CHEBI:59789"/>
        <dbReference type="ChEBI" id="CHEBI:85452"/>
        <dbReference type="ChEBI" id="CHEBI:137933"/>
        <dbReference type="EC" id="2.1.1.113"/>
    </reaction>
</comment>
<keyword evidence="3" id="KW-0949">S-adenosyl-L-methionine</keyword>
<dbReference type="GO" id="GO:0009307">
    <property type="term" value="P:DNA restriction-modification system"/>
    <property type="evidence" value="ECO:0007669"/>
    <property type="project" value="UniProtKB-KW"/>
</dbReference>
<dbReference type="InterPro" id="IPR001091">
    <property type="entry name" value="RM_Methyltransferase"/>
</dbReference>
<keyword evidence="7" id="KW-1185">Reference proteome</keyword>
<dbReference type="AlphaFoldDB" id="A0ABD5XYC1"/>
<keyword evidence="2" id="KW-0808">Transferase</keyword>